<comment type="pathway">
    <text evidence="3 13">Amine and polyamine biosynthesis; agmatine biosynthesis; agmatine from L-arginine: step 1/1.</text>
</comment>
<gene>
    <name evidence="15" type="ORF">A4X13_0g3460</name>
</gene>
<dbReference type="UniPathway" id="UPA00186">
    <property type="reaction ID" value="UER00284"/>
</dbReference>
<sequence length="697" mass="75648">MTPSISASKRFESTSTPSSHEWTAQDSAELYGIKSWGGPWFSVNGRGKFCIEAAKPPSTSGQEPAPAASGPVEIEAVVERLLESGLQLPLSLHWTDILEYNAVRLFDVWDQARAEHSYQSDFRGVLPMKVNCLNGVTPVLLAKQPRLGVECGTLAELLLAVGLMKAGSQPRMLIVNGFKSEKFIEATLRAAQLPVFNPTILVFDRVADLVIFSKVSRQTGLRPHKLGVRARLAAKGAGKHASSTGAGSKFGMGADELIHVLDTLRQQPALLESLCLLHFHIGSQVSSISALENAFREGAQLYCRLRELGATGLNTIDVGGGLAIKYDNTDTTDSSADYDWPSYARTAVRVFAEVTDQNGHPRPDIVTESGRALTAQHAMIVFDVEDTVSMQHGAVPEKQHELLSREDVQTSSPEVEELGALAFANASDHNNPDSKSEDRINELHTQLQKQFAAGKISLVERGIADRLRLQALNQLKSASSNGLRPSHQAMINMSLFQSLNHVWTLHSIFPTVPLQRLDEQPDIRGILTDLTCDSLGAVTKFQALGTKKQDSEPSDFLPMHRLKQDPQTQKAQSYRIAMCFSGAYNALLNGRHNLFGATDSAGIRIVPSSSTDSSSGGGVKGSASQFVVEWTRAGDNVERMLQGIGYDPAKLVQNVQGMKGDAGSDLDTAWYQKMLLGSTYPPSSAIGGWEPLLHVDT</sequence>
<dbReference type="InterPro" id="IPR029066">
    <property type="entry name" value="PLP-binding_barrel"/>
</dbReference>
<feature type="active site" description="Proton donor" evidence="12">
    <location>
        <position position="532"/>
    </location>
</feature>
<dbReference type="SUPFAM" id="SSF51419">
    <property type="entry name" value="PLP-binding barrel"/>
    <property type="match status" value="1"/>
</dbReference>
<dbReference type="AlphaFoldDB" id="A0A177TZ74"/>
<dbReference type="GO" id="GO:0006527">
    <property type="term" value="P:L-arginine catabolic process"/>
    <property type="evidence" value="ECO:0007669"/>
    <property type="project" value="InterPro"/>
</dbReference>
<feature type="modified residue" description="N6-(pyridoxal phosphate)lysine" evidence="12">
    <location>
        <position position="129"/>
    </location>
</feature>
<keyword evidence="9 13" id="KW-0745">Spermidine biosynthesis</keyword>
<dbReference type="InterPro" id="IPR022644">
    <property type="entry name" value="De-COase2_N"/>
</dbReference>
<evidence type="ECO:0000256" key="12">
    <source>
        <dbReference type="PIRSR" id="PIRSR600183-50"/>
    </source>
</evidence>
<dbReference type="Gene3D" id="1.20.58.930">
    <property type="match status" value="1"/>
</dbReference>
<proteinExistence type="inferred from homology"/>
<evidence type="ECO:0000256" key="13">
    <source>
        <dbReference type="RuleBase" id="RU003740"/>
    </source>
</evidence>
<dbReference type="InterPro" id="IPR002985">
    <property type="entry name" value="Arg_decrbxlase"/>
</dbReference>
<dbReference type="GO" id="GO:0008792">
    <property type="term" value="F:arginine decarboxylase activity"/>
    <property type="evidence" value="ECO:0007669"/>
    <property type="project" value="UniProtKB-EC"/>
</dbReference>
<accession>A0A177TZ74</accession>
<dbReference type="EMBL" id="LWDF02000194">
    <property type="protein sequence ID" value="KAE8254341.1"/>
    <property type="molecule type" value="Genomic_DNA"/>
</dbReference>
<keyword evidence="7 13" id="KW-0460">Magnesium</keyword>
<keyword evidence="10 13" id="KW-0456">Lyase</keyword>
<dbReference type="NCBIfam" id="NF003763">
    <property type="entry name" value="PRK05354.1"/>
    <property type="match status" value="1"/>
</dbReference>
<evidence type="ECO:0000256" key="3">
    <source>
        <dbReference type="ARBA" id="ARBA00004773"/>
    </source>
</evidence>
<dbReference type="PANTHER" id="PTHR43295:SF9">
    <property type="entry name" value="BIOSYNTHETIC ARGININE DECARBOXYLASE"/>
    <property type="match status" value="1"/>
</dbReference>
<evidence type="ECO:0000256" key="7">
    <source>
        <dbReference type="ARBA" id="ARBA00022842"/>
    </source>
</evidence>
<evidence type="ECO:0000256" key="4">
    <source>
        <dbReference type="ARBA" id="ARBA00008357"/>
    </source>
</evidence>
<organism evidence="15 16">
    <name type="scientific">Tilletia indica</name>
    <dbReference type="NCBI Taxonomy" id="43049"/>
    <lineage>
        <taxon>Eukaryota</taxon>
        <taxon>Fungi</taxon>
        <taxon>Dikarya</taxon>
        <taxon>Basidiomycota</taxon>
        <taxon>Ustilaginomycotina</taxon>
        <taxon>Exobasidiomycetes</taxon>
        <taxon>Tilletiales</taxon>
        <taxon>Tilletiaceae</taxon>
        <taxon>Tilletia</taxon>
    </lineage>
</organism>
<protein>
    <recommendedName>
        <fullName evidence="5 13">Arginine decarboxylase</fullName>
        <ecNumber evidence="5 13">4.1.1.19</ecNumber>
    </recommendedName>
</protein>
<evidence type="ECO:0000256" key="11">
    <source>
        <dbReference type="ARBA" id="ARBA00049309"/>
    </source>
</evidence>
<evidence type="ECO:0000256" key="2">
    <source>
        <dbReference type="ARBA" id="ARBA00001946"/>
    </source>
</evidence>
<keyword evidence="8 12" id="KW-0663">Pyridoxal phosphate</keyword>
<evidence type="ECO:0000313" key="16">
    <source>
        <dbReference type="Proteomes" id="UP000077521"/>
    </source>
</evidence>
<dbReference type="PRINTS" id="PR01179">
    <property type="entry name" value="ODADCRBXLASE"/>
</dbReference>
<dbReference type="InterPro" id="IPR009006">
    <property type="entry name" value="Ala_racemase/Decarboxylase_C"/>
</dbReference>
<dbReference type="GO" id="GO:0008295">
    <property type="term" value="P:spermidine biosynthetic process"/>
    <property type="evidence" value="ECO:0007669"/>
    <property type="project" value="UniProtKB-KW"/>
</dbReference>
<feature type="domain" description="Orn/DAP/Arg decarboxylase 2 N-terminal" evidence="14">
    <location>
        <begin position="129"/>
        <end position="375"/>
    </location>
</feature>
<dbReference type="Gene3D" id="2.40.37.10">
    <property type="entry name" value="Lyase, Ornithine Decarboxylase, Chain A, domain 1"/>
    <property type="match status" value="1"/>
</dbReference>
<evidence type="ECO:0000256" key="10">
    <source>
        <dbReference type="ARBA" id="ARBA00023239"/>
    </source>
</evidence>
<reference evidence="15" key="1">
    <citation type="submission" date="2016-04" db="EMBL/GenBank/DDBJ databases">
        <authorList>
            <person name="Nguyen H.D."/>
            <person name="Samba Siva P."/>
            <person name="Cullis J."/>
            <person name="Levesque C.A."/>
            <person name="Hambleton S."/>
        </authorList>
    </citation>
    <scope>NUCLEOTIDE SEQUENCE</scope>
    <source>
        <strain evidence="15">DAOMC 236416</strain>
    </source>
</reference>
<dbReference type="Pfam" id="PF02784">
    <property type="entry name" value="Orn_Arg_deC_N"/>
    <property type="match status" value="1"/>
</dbReference>
<keyword evidence="16" id="KW-1185">Reference proteome</keyword>
<reference evidence="15" key="2">
    <citation type="journal article" date="2019" name="IMA Fungus">
        <title>Genome sequencing and comparison of five Tilletia species to identify candidate genes for the detection of regulated species infecting wheat.</title>
        <authorList>
            <person name="Nguyen H.D.T."/>
            <person name="Sultana T."/>
            <person name="Kesanakurti P."/>
            <person name="Hambleton S."/>
        </authorList>
    </citation>
    <scope>NUCLEOTIDE SEQUENCE</scope>
    <source>
        <strain evidence="15">DAOMC 236416</strain>
    </source>
</reference>
<evidence type="ECO:0000259" key="14">
    <source>
        <dbReference type="Pfam" id="PF02784"/>
    </source>
</evidence>
<keyword evidence="6 13" id="KW-0210">Decarboxylase</keyword>
<dbReference type="EC" id="4.1.1.19" evidence="5 13"/>
<dbReference type="PANTHER" id="PTHR43295">
    <property type="entry name" value="ARGININE DECARBOXYLASE"/>
    <property type="match status" value="1"/>
</dbReference>
<comment type="similarity">
    <text evidence="4 13">Belongs to the Orn/Lys/Arg decarboxylase class-II family. SpeA subfamily.</text>
</comment>
<comment type="caution">
    <text evidence="15">The sequence shown here is derived from an EMBL/GenBank/DDBJ whole genome shotgun (WGS) entry which is preliminary data.</text>
</comment>
<comment type="cofactor">
    <cofactor evidence="1 12 13">
        <name>pyridoxal 5'-phosphate</name>
        <dbReference type="ChEBI" id="CHEBI:597326"/>
    </cofactor>
</comment>
<evidence type="ECO:0000313" key="15">
    <source>
        <dbReference type="EMBL" id="KAE8254341.1"/>
    </source>
</evidence>
<comment type="catalytic activity">
    <reaction evidence="11 13">
        <text>L-arginine + H(+) = agmatine + CO2</text>
        <dbReference type="Rhea" id="RHEA:17641"/>
        <dbReference type="ChEBI" id="CHEBI:15378"/>
        <dbReference type="ChEBI" id="CHEBI:16526"/>
        <dbReference type="ChEBI" id="CHEBI:32682"/>
        <dbReference type="ChEBI" id="CHEBI:58145"/>
        <dbReference type="EC" id="4.1.1.19"/>
    </reaction>
</comment>
<dbReference type="InterPro" id="IPR000183">
    <property type="entry name" value="Orn/DAP/Arg_de-COase"/>
</dbReference>
<evidence type="ECO:0000256" key="1">
    <source>
        <dbReference type="ARBA" id="ARBA00001933"/>
    </source>
</evidence>
<dbReference type="Gene3D" id="3.20.20.10">
    <property type="entry name" value="Alanine racemase"/>
    <property type="match status" value="1"/>
</dbReference>
<name>A0A177TZ74_9BASI</name>
<dbReference type="PRINTS" id="PR01180">
    <property type="entry name" value="ARGDCRBXLASE"/>
</dbReference>
<evidence type="ECO:0000256" key="8">
    <source>
        <dbReference type="ARBA" id="ARBA00022898"/>
    </source>
</evidence>
<evidence type="ECO:0000256" key="6">
    <source>
        <dbReference type="ARBA" id="ARBA00022793"/>
    </source>
</evidence>
<evidence type="ECO:0000256" key="9">
    <source>
        <dbReference type="ARBA" id="ARBA00023066"/>
    </source>
</evidence>
<comment type="cofactor">
    <cofactor evidence="2 13">
        <name>Mg(2+)</name>
        <dbReference type="ChEBI" id="CHEBI:18420"/>
    </cofactor>
</comment>
<dbReference type="Proteomes" id="UP000077521">
    <property type="component" value="Unassembled WGS sequence"/>
</dbReference>
<evidence type="ECO:0000256" key="5">
    <source>
        <dbReference type="ARBA" id="ARBA00012426"/>
    </source>
</evidence>